<evidence type="ECO:0000259" key="5">
    <source>
        <dbReference type="PROSITE" id="PS51379"/>
    </source>
</evidence>
<dbReference type="NCBIfam" id="NF009410">
    <property type="entry name" value="PRK12771.1"/>
    <property type="match status" value="1"/>
</dbReference>
<dbReference type="Pfam" id="PF14691">
    <property type="entry name" value="Fer4_20"/>
    <property type="match status" value="1"/>
</dbReference>
<proteinExistence type="predicted"/>
<dbReference type="AlphaFoldDB" id="A0A1G5Q775"/>
<dbReference type="InterPro" id="IPR028261">
    <property type="entry name" value="DPD_II"/>
</dbReference>
<name>A0A1G5Q775_9GAMM</name>
<dbReference type="Gene3D" id="3.50.50.60">
    <property type="entry name" value="FAD/NAD(P)-binding domain"/>
    <property type="match status" value="2"/>
</dbReference>
<dbReference type="Gene3D" id="3.30.70.20">
    <property type="match status" value="1"/>
</dbReference>
<dbReference type="GO" id="GO:0046872">
    <property type="term" value="F:metal ion binding"/>
    <property type="evidence" value="ECO:0007669"/>
    <property type="project" value="UniProtKB-KW"/>
</dbReference>
<sequence>MNDRKRDELMHPPDLTQHARGTGPIRTQRPLYVDLLPPCNNACPAGENIQGWLALAQAGSYEKAWQVLMEDNPMPSVHGRVCYHPCEDNCNRNEVDSTVNIHAVERFLGDLALREGWQVKKVAPPTGRRVLVVGAGPSGLSAAFHLSRLGHAVEIHEAGPLPGGMMHFGIPAYRMPREELEQEVERIEAMGVKMVLNRRVQDVLAEKETGGFDAVFLAIGSHLGKRTEIPARDAGKILDAVSFLRDTATGQPPELGRRVAIYGGGNTAMDSARTAKRLGAEEALIVYRRNPEQMPAHAFEVEEAIKEGVKINWLRTIKAIDQTRLQVEVMALDQEGRPQPTGEIETLEADSLILALGQKTDSAFLQSVPGIEFRSDGAVAVGSNFMTGYPGLFAGGDMVPSERTVTAAVGHGKKAARHIDAYLRGEQYVKPLKHDIIGFDGLHLGFLTDAEQRKQPSVDPERRAYGFEEIAKGLSETEAAYESRRCFSCGNCFECDGCYGACPEDAIIKLGPGKRYRFDFNRCTGCAVCFEYCPCHAIEMIPEPGVADATGKDHHA</sequence>
<dbReference type="PANTHER" id="PTHR42783:SF3">
    <property type="entry name" value="GLUTAMATE SYNTHASE [NADPH] SMALL CHAIN-RELATED"/>
    <property type="match status" value="1"/>
</dbReference>
<dbReference type="GO" id="GO:0016491">
    <property type="term" value="F:oxidoreductase activity"/>
    <property type="evidence" value="ECO:0007669"/>
    <property type="project" value="InterPro"/>
</dbReference>
<reference evidence="6 7" key="1">
    <citation type="submission" date="2016-10" db="EMBL/GenBank/DDBJ databases">
        <authorList>
            <person name="de Groot N.N."/>
        </authorList>
    </citation>
    <scope>NUCLEOTIDE SEQUENCE [LARGE SCALE GENOMIC DNA]</scope>
    <source>
        <strain evidence="6 7">HLD2</strain>
    </source>
</reference>
<keyword evidence="1" id="KW-0479">Metal-binding</keyword>
<dbReference type="RefSeq" id="WP_092994609.1">
    <property type="nucleotide sequence ID" value="NZ_FMWD01000004.1"/>
</dbReference>
<dbReference type="PROSITE" id="PS51379">
    <property type="entry name" value="4FE4S_FER_2"/>
    <property type="match status" value="2"/>
</dbReference>
<dbReference type="PROSITE" id="PS00198">
    <property type="entry name" value="4FE4S_FER_1"/>
    <property type="match status" value="2"/>
</dbReference>
<protein>
    <submittedName>
        <fullName evidence="6">NADPH-dependent glutamate synthase beta chain</fullName>
    </submittedName>
</protein>
<dbReference type="SUPFAM" id="SSF46548">
    <property type="entry name" value="alpha-helical ferredoxin"/>
    <property type="match status" value="2"/>
</dbReference>
<evidence type="ECO:0000313" key="7">
    <source>
        <dbReference type="Proteomes" id="UP000199648"/>
    </source>
</evidence>
<feature type="domain" description="4Fe-4S ferredoxin-type" evidence="5">
    <location>
        <begin position="514"/>
        <end position="543"/>
    </location>
</feature>
<dbReference type="InterPro" id="IPR017900">
    <property type="entry name" value="4Fe4S_Fe_S_CS"/>
</dbReference>
<feature type="region of interest" description="Disordered" evidence="4">
    <location>
        <begin position="1"/>
        <end position="23"/>
    </location>
</feature>
<dbReference type="InterPro" id="IPR036188">
    <property type="entry name" value="FAD/NAD-bd_sf"/>
</dbReference>
<keyword evidence="2" id="KW-0408">Iron</keyword>
<dbReference type="SUPFAM" id="SSF51971">
    <property type="entry name" value="Nucleotide-binding domain"/>
    <property type="match status" value="1"/>
</dbReference>
<keyword evidence="3" id="KW-0411">Iron-sulfur</keyword>
<dbReference type="GO" id="GO:0051536">
    <property type="term" value="F:iron-sulfur cluster binding"/>
    <property type="evidence" value="ECO:0007669"/>
    <property type="project" value="UniProtKB-KW"/>
</dbReference>
<evidence type="ECO:0000256" key="3">
    <source>
        <dbReference type="ARBA" id="ARBA00023014"/>
    </source>
</evidence>
<accession>A0A1G5Q775</accession>
<evidence type="ECO:0000256" key="4">
    <source>
        <dbReference type="SAM" id="MobiDB-lite"/>
    </source>
</evidence>
<feature type="domain" description="4Fe-4S ferredoxin-type" evidence="5">
    <location>
        <begin position="483"/>
        <end position="513"/>
    </location>
</feature>
<evidence type="ECO:0000256" key="2">
    <source>
        <dbReference type="ARBA" id="ARBA00023004"/>
    </source>
</evidence>
<dbReference type="Pfam" id="PF07992">
    <property type="entry name" value="Pyr_redox_2"/>
    <property type="match status" value="1"/>
</dbReference>
<dbReference type="InterPro" id="IPR023753">
    <property type="entry name" value="FAD/NAD-binding_dom"/>
</dbReference>
<dbReference type="PANTHER" id="PTHR42783">
    <property type="entry name" value="GLUTAMATE SYNTHASE [NADPH] SMALL CHAIN"/>
    <property type="match status" value="1"/>
</dbReference>
<feature type="compositionally biased region" description="Basic and acidic residues" evidence="4">
    <location>
        <begin position="1"/>
        <end position="11"/>
    </location>
</feature>
<dbReference type="Proteomes" id="UP000199648">
    <property type="component" value="Unassembled WGS sequence"/>
</dbReference>
<dbReference type="PRINTS" id="PR00469">
    <property type="entry name" value="PNDRDTASEII"/>
</dbReference>
<gene>
    <name evidence="6" type="ORF">SAMN03097708_01426</name>
</gene>
<dbReference type="OrthoDB" id="9803192at2"/>
<keyword evidence="7" id="KW-1185">Reference proteome</keyword>
<dbReference type="STRING" id="415747.SAMN03097708_01426"/>
<dbReference type="InterPro" id="IPR017896">
    <property type="entry name" value="4Fe4S_Fe-S-bd"/>
</dbReference>
<evidence type="ECO:0000313" key="6">
    <source>
        <dbReference type="EMBL" id="SCZ57426.1"/>
    </source>
</evidence>
<dbReference type="Gene3D" id="1.10.1060.10">
    <property type="entry name" value="Alpha-helical ferredoxin"/>
    <property type="match status" value="1"/>
</dbReference>
<evidence type="ECO:0000256" key="1">
    <source>
        <dbReference type="ARBA" id="ARBA00022723"/>
    </source>
</evidence>
<dbReference type="EMBL" id="FMWD01000004">
    <property type="protein sequence ID" value="SCZ57426.1"/>
    <property type="molecule type" value="Genomic_DNA"/>
</dbReference>
<dbReference type="PRINTS" id="PR00368">
    <property type="entry name" value="FADPNR"/>
</dbReference>
<organism evidence="6 7">
    <name type="scientific">Thiohalomonas denitrificans</name>
    <dbReference type="NCBI Taxonomy" id="415747"/>
    <lineage>
        <taxon>Bacteria</taxon>
        <taxon>Pseudomonadati</taxon>
        <taxon>Pseudomonadota</taxon>
        <taxon>Gammaproteobacteria</taxon>
        <taxon>Thiohalomonadales</taxon>
        <taxon>Thiohalomonadaceae</taxon>
        <taxon>Thiohalomonas</taxon>
    </lineage>
</organism>
<dbReference type="InterPro" id="IPR009051">
    <property type="entry name" value="Helical_ferredxn"/>
</dbReference>
<dbReference type="Pfam" id="PF00037">
    <property type="entry name" value="Fer4"/>
    <property type="match status" value="1"/>
</dbReference>